<dbReference type="Proteomes" id="UP001595772">
    <property type="component" value="Unassembled WGS sequence"/>
</dbReference>
<keyword evidence="2" id="KW-0472">Membrane</keyword>
<sequence>MRSSRFNKFKQKNRSFLLFLKTSVIWYILIFLIGYLTSDTAAQFTAYQESSGEVTVGKWESPDEESILRFITKGNKNIQACESVIIATELKNDGPGDLKENGSFELYYIENGNPEKHGEKLALSEDEGIIKPIKKGETAPLTYEASKPGVYVFSTKENPGDSDSKTIWSKWTIVNCPSSNNIDEKQNNKNTNSVPSEAEESEIQEKETEGSSEEQVESKDINESTETKMDEKGSVEENTTEMDEKENVENNKTEMKEKEEEIEAPVESVEPIIAEEENEKEANMTNEQDGGEE</sequence>
<evidence type="ECO:0000256" key="1">
    <source>
        <dbReference type="SAM" id="MobiDB-lite"/>
    </source>
</evidence>
<feature type="transmembrane region" description="Helical" evidence="2">
    <location>
        <begin position="16"/>
        <end position="36"/>
    </location>
</feature>
<feature type="compositionally biased region" description="Basic and acidic residues" evidence="1">
    <location>
        <begin position="245"/>
        <end position="259"/>
    </location>
</feature>
<dbReference type="NCBIfam" id="TIGR04087">
    <property type="entry name" value="YqxM_for_SipW"/>
    <property type="match status" value="1"/>
</dbReference>
<evidence type="ECO:0000313" key="4">
    <source>
        <dbReference type="Proteomes" id="UP001595772"/>
    </source>
</evidence>
<protein>
    <submittedName>
        <fullName evidence="3">Amyloid fiber anchoring/assembly protein TapA</fullName>
    </submittedName>
</protein>
<evidence type="ECO:0000256" key="2">
    <source>
        <dbReference type="SAM" id="Phobius"/>
    </source>
</evidence>
<feature type="compositionally biased region" description="Polar residues" evidence="1">
    <location>
        <begin position="284"/>
        <end position="293"/>
    </location>
</feature>
<reference evidence="4" key="1">
    <citation type="journal article" date="2019" name="Int. J. Syst. Evol. Microbiol.">
        <title>The Global Catalogue of Microorganisms (GCM) 10K type strain sequencing project: providing services to taxonomists for standard genome sequencing and annotation.</title>
        <authorList>
            <consortium name="The Broad Institute Genomics Platform"/>
            <consortium name="The Broad Institute Genome Sequencing Center for Infectious Disease"/>
            <person name="Wu L."/>
            <person name="Ma J."/>
        </authorList>
    </citation>
    <scope>NUCLEOTIDE SEQUENCE [LARGE SCALE GENOMIC DNA]</scope>
    <source>
        <strain evidence="4">IBRC-M 10703</strain>
    </source>
</reference>
<dbReference type="InterPro" id="IPR023848">
    <property type="entry name" value="TasA"/>
</dbReference>
<comment type="caution">
    <text evidence="3">The sequence shown here is derived from an EMBL/GenBank/DDBJ whole genome shotgun (WGS) entry which is preliminary data.</text>
</comment>
<evidence type="ECO:0000313" key="3">
    <source>
        <dbReference type="EMBL" id="MFC4023872.1"/>
    </source>
</evidence>
<feature type="region of interest" description="Disordered" evidence="1">
    <location>
        <begin position="177"/>
        <end position="293"/>
    </location>
</feature>
<keyword evidence="4" id="KW-1185">Reference proteome</keyword>
<feature type="compositionally biased region" description="Basic and acidic residues" evidence="1">
    <location>
        <begin position="216"/>
        <end position="235"/>
    </location>
</feature>
<organism evidence="3 4">
    <name type="scientific">Oceanobacillus longus</name>
    <dbReference type="NCBI Taxonomy" id="930120"/>
    <lineage>
        <taxon>Bacteria</taxon>
        <taxon>Bacillati</taxon>
        <taxon>Bacillota</taxon>
        <taxon>Bacilli</taxon>
        <taxon>Bacillales</taxon>
        <taxon>Bacillaceae</taxon>
        <taxon>Oceanobacillus</taxon>
    </lineage>
</organism>
<keyword evidence="2" id="KW-1133">Transmembrane helix</keyword>
<keyword evidence="2" id="KW-0812">Transmembrane</keyword>
<gene>
    <name evidence="3" type="primary">tapA</name>
    <name evidence="3" type="ORF">ACFOUV_08710</name>
</gene>
<proteinExistence type="predicted"/>
<dbReference type="RefSeq" id="WP_379496370.1">
    <property type="nucleotide sequence ID" value="NZ_JBHSAO010000006.1"/>
</dbReference>
<name>A0ABV8GVN8_9BACI</name>
<accession>A0ABV8GVN8</accession>
<dbReference type="EMBL" id="JBHSAO010000006">
    <property type="protein sequence ID" value="MFC4023872.1"/>
    <property type="molecule type" value="Genomic_DNA"/>
</dbReference>